<feature type="region of interest" description="Disordered" evidence="1">
    <location>
        <begin position="54"/>
        <end position="79"/>
    </location>
</feature>
<dbReference type="AlphaFoldDB" id="A0AAX2CM90"/>
<evidence type="ECO:0000256" key="1">
    <source>
        <dbReference type="SAM" id="MobiDB-lite"/>
    </source>
</evidence>
<accession>A0AAX2CM90</accession>
<dbReference type="EMBL" id="FMIK01000054">
    <property type="protein sequence ID" value="SCM05290.1"/>
    <property type="molecule type" value="Genomic_DNA"/>
</dbReference>
<dbReference type="GeneID" id="33898879"/>
<gene>
    <name evidence="2" type="ORF">BCB44BAC_04084</name>
</gene>
<evidence type="ECO:0000313" key="3">
    <source>
        <dbReference type="Proteomes" id="UP000242164"/>
    </source>
</evidence>
<protein>
    <submittedName>
        <fullName evidence="2">Uncharacterized protein</fullName>
    </submittedName>
</protein>
<dbReference type="Proteomes" id="UP000242164">
    <property type="component" value="Unassembled WGS sequence"/>
</dbReference>
<comment type="caution">
    <text evidence="2">The sequence shown here is derived from an EMBL/GenBank/DDBJ whole genome shotgun (WGS) entry which is preliminary data.</text>
</comment>
<dbReference type="RefSeq" id="WP_012096083.1">
    <property type="nucleotide sequence ID" value="NZ_CP024109.1"/>
</dbReference>
<reference evidence="2 3" key="1">
    <citation type="submission" date="2016-08" db="EMBL/GenBank/DDBJ databases">
        <authorList>
            <person name="Loux V."/>
            <person name="Rue O."/>
        </authorList>
    </citation>
    <scope>NUCLEOTIDE SEQUENCE [LARGE SCALE GENOMIC DNA]</scope>
    <source>
        <strain evidence="2 3">AFSSA_08CEB44bac</strain>
    </source>
</reference>
<evidence type="ECO:0000313" key="2">
    <source>
        <dbReference type="EMBL" id="SCM05290.1"/>
    </source>
</evidence>
<feature type="region of interest" description="Disordered" evidence="1">
    <location>
        <begin position="115"/>
        <end position="134"/>
    </location>
</feature>
<sequence length="134" mass="16025">MWKAACPSTFGKTPCEVATEEKDYNIWVSPSNRYYIEVYRWRFNEHYRIYTKGYPLNSTQKEDEKDQSEIQMDQLQVGPENLKQQLERKDKQFQELMTAKATWEKEKTELEKKLKVAEDKIERQTESDAKNTST</sequence>
<organism evidence="2 3">
    <name type="scientific">Bacillus cytotoxicus</name>
    <dbReference type="NCBI Taxonomy" id="580165"/>
    <lineage>
        <taxon>Bacteria</taxon>
        <taxon>Bacillati</taxon>
        <taxon>Bacillota</taxon>
        <taxon>Bacilli</taxon>
        <taxon>Bacillales</taxon>
        <taxon>Bacillaceae</taxon>
        <taxon>Bacillus</taxon>
        <taxon>Bacillus cereus group</taxon>
    </lineage>
</organism>
<proteinExistence type="predicted"/>
<name>A0AAX2CM90_9BACI</name>